<dbReference type="CDD" id="cd04301">
    <property type="entry name" value="NAT_SF"/>
    <property type="match status" value="1"/>
</dbReference>
<dbReference type="EMBL" id="QGMH01000139">
    <property type="protein sequence ID" value="TVY24234.1"/>
    <property type="molecule type" value="Genomic_DNA"/>
</dbReference>
<evidence type="ECO:0000313" key="10">
    <source>
        <dbReference type="EMBL" id="TVY24234.1"/>
    </source>
</evidence>
<dbReference type="GO" id="GO:0004343">
    <property type="term" value="F:glucosamine 6-phosphate N-acetyltransferase activity"/>
    <property type="evidence" value="ECO:0007669"/>
    <property type="project" value="UniProtKB-UniRule"/>
</dbReference>
<dbReference type="Proteomes" id="UP000431533">
    <property type="component" value="Unassembled WGS sequence"/>
</dbReference>
<keyword evidence="7 8" id="KW-0012">Acyltransferase</keyword>
<evidence type="ECO:0000256" key="5">
    <source>
        <dbReference type="ARBA" id="ARBA00022824"/>
    </source>
</evidence>
<proteinExistence type="inferred from homology"/>
<evidence type="ECO:0000256" key="8">
    <source>
        <dbReference type="RuleBase" id="RU365086"/>
    </source>
</evidence>
<dbReference type="UniPathway" id="UPA00113">
    <property type="reaction ID" value="UER00529"/>
</dbReference>
<comment type="subunit">
    <text evidence="3">Homodimer.</text>
</comment>
<dbReference type="GO" id="GO:0006048">
    <property type="term" value="P:UDP-N-acetylglucosamine biosynthetic process"/>
    <property type="evidence" value="ECO:0007669"/>
    <property type="project" value="UniProtKB-UniRule"/>
</dbReference>
<dbReference type="RefSeq" id="XP_031003022.1">
    <property type="nucleotide sequence ID" value="XM_031151951.1"/>
</dbReference>
<comment type="pathway">
    <text evidence="8">Nucleotide-sugar biosynthesis; UDP-N-acetyl-alpha-D-glucosamine biosynthesis; N-acetyl-alpha-D-glucosamine 1-phosphate from alpha-D-glucosamine 6-phosphate (route I): step 1/2.</text>
</comment>
<name>A0A8H8TVW1_9HELO</name>
<dbReference type="AlphaFoldDB" id="A0A8H8TVW1"/>
<dbReference type="FunFam" id="3.40.630.30:FF:000048">
    <property type="entry name" value="Glucosamine 6-phosphate N-acetyltransferase"/>
    <property type="match status" value="1"/>
</dbReference>
<dbReference type="InterPro" id="IPR000182">
    <property type="entry name" value="GNAT_dom"/>
</dbReference>
<dbReference type="InterPro" id="IPR039143">
    <property type="entry name" value="GNPNAT1-like"/>
</dbReference>
<evidence type="ECO:0000256" key="3">
    <source>
        <dbReference type="ARBA" id="ARBA00011738"/>
    </source>
</evidence>
<keyword evidence="6" id="KW-0472">Membrane</keyword>
<dbReference type="Gene3D" id="3.40.630.30">
    <property type="match status" value="1"/>
</dbReference>
<comment type="caution">
    <text evidence="10">The sequence shown here is derived from an EMBL/GenBank/DDBJ whole genome shotgun (WGS) entry which is preliminary data.</text>
</comment>
<evidence type="ECO:0000313" key="11">
    <source>
        <dbReference type="Proteomes" id="UP000431533"/>
    </source>
</evidence>
<dbReference type="SUPFAM" id="SSF55729">
    <property type="entry name" value="Acyl-CoA N-acyltransferases (Nat)"/>
    <property type="match status" value="1"/>
</dbReference>
<evidence type="ECO:0000256" key="2">
    <source>
        <dbReference type="ARBA" id="ARBA00004586"/>
    </source>
</evidence>
<organism evidence="10 11">
    <name type="scientific">Lachnellula hyalina</name>
    <dbReference type="NCBI Taxonomy" id="1316788"/>
    <lineage>
        <taxon>Eukaryota</taxon>
        <taxon>Fungi</taxon>
        <taxon>Dikarya</taxon>
        <taxon>Ascomycota</taxon>
        <taxon>Pezizomycotina</taxon>
        <taxon>Leotiomycetes</taxon>
        <taxon>Helotiales</taxon>
        <taxon>Lachnaceae</taxon>
        <taxon>Lachnellula</taxon>
    </lineage>
</organism>
<reference evidence="10 11" key="1">
    <citation type="submission" date="2018-05" db="EMBL/GenBank/DDBJ databases">
        <title>Genome sequencing and assembly of the regulated plant pathogen Lachnellula willkommii and related sister species for the development of diagnostic species identification markers.</title>
        <authorList>
            <person name="Giroux E."/>
            <person name="Bilodeau G."/>
        </authorList>
    </citation>
    <scope>NUCLEOTIDE SEQUENCE [LARGE SCALE GENOMIC DNA]</scope>
    <source>
        <strain evidence="10 11">CBS 185.66</strain>
    </source>
</reference>
<comment type="catalytic activity">
    <reaction evidence="8">
        <text>D-glucosamine 6-phosphate + acetyl-CoA = N-acetyl-D-glucosamine 6-phosphate + CoA + H(+)</text>
        <dbReference type="Rhea" id="RHEA:10292"/>
        <dbReference type="ChEBI" id="CHEBI:15378"/>
        <dbReference type="ChEBI" id="CHEBI:57287"/>
        <dbReference type="ChEBI" id="CHEBI:57288"/>
        <dbReference type="ChEBI" id="CHEBI:57513"/>
        <dbReference type="ChEBI" id="CHEBI:58725"/>
        <dbReference type="EC" id="2.3.1.4"/>
    </reaction>
</comment>
<keyword evidence="11" id="KW-1185">Reference proteome</keyword>
<dbReference type="PANTHER" id="PTHR13355">
    <property type="entry name" value="GLUCOSAMINE 6-PHOSPHATE N-ACETYLTRANSFERASE"/>
    <property type="match status" value="1"/>
</dbReference>
<dbReference type="Pfam" id="PF00583">
    <property type="entry name" value="Acetyltransf_1"/>
    <property type="match status" value="1"/>
</dbReference>
<evidence type="ECO:0000256" key="1">
    <source>
        <dbReference type="ARBA" id="ARBA00004184"/>
    </source>
</evidence>
<evidence type="ECO:0000259" key="9">
    <source>
        <dbReference type="PROSITE" id="PS51186"/>
    </source>
</evidence>
<dbReference type="EC" id="2.3.1.4" evidence="8"/>
<dbReference type="GO" id="GO:0005789">
    <property type="term" value="C:endoplasmic reticulum membrane"/>
    <property type="evidence" value="ECO:0007669"/>
    <property type="project" value="UniProtKB-SubCell"/>
</dbReference>
<comment type="similarity">
    <text evidence="8">Belongs to the acetyltransferase family. GNA1 subfamily.</text>
</comment>
<keyword evidence="4 8" id="KW-0808">Transferase</keyword>
<dbReference type="InterPro" id="IPR016181">
    <property type="entry name" value="Acyl_CoA_acyltransferase"/>
</dbReference>
<accession>A0A8H8TVW1</accession>
<dbReference type="OrthoDB" id="10039976at2759"/>
<evidence type="ECO:0000256" key="6">
    <source>
        <dbReference type="ARBA" id="ARBA00023136"/>
    </source>
</evidence>
<dbReference type="PROSITE" id="PS51186">
    <property type="entry name" value="GNAT"/>
    <property type="match status" value="1"/>
</dbReference>
<dbReference type="PANTHER" id="PTHR13355:SF11">
    <property type="entry name" value="GLUCOSAMINE 6-PHOSPHATE N-ACETYLTRANSFERASE"/>
    <property type="match status" value="1"/>
</dbReference>
<keyword evidence="5" id="KW-0256">Endoplasmic reticulum</keyword>
<feature type="domain" description="N-acetyltransferase" evidence="9">
    <location>
        <begin position="27"/>
        <end position="184"/>
    </location>
</feature>
<sequence length="184" mass="20595">MSLHYTEALIPSSLITPSIQSLLPKGYTFRSLRRSDYKLGHLDVLADLAHIGDISEAEWTERFDYLAKCGGTYFVLVIVEAGDNEYEEKRIIGTGTLVVERKFLFKLGIQGHIEDIGIKADQQGKGLGIKMLNALDSIAKDVGCYKTILDCSAKNEGFYVKCGYEKAGTEMQHYFNDEAVKYHV</sequence>
<evidence type="ECO:0000256" key="4">
    <source>
        <dbReference type="ARBA" id="ARBA00022679"/>
    </source>
</evidence>
<gene>
    <name evidence="10" type="primary">GNA1_1</name>
    <name evidence="10" type="ORF">LHYA1_G007019</name>
</gene>
<comment type="subcellular location">
    <subcellularLocation>
        <location evidence="1">Endomembrane system</location>
        <topology evidence="1">Peripheral membrane protein</topology>
    </subcellularLocation>
    <subcellularLocation>
        <location evidence="2">Endoplasmic reticulum membrane</location>
    </subcellularLocation>
</comment>
<protein>
    <recommendedName>
        <fullName evidence="8">Glucosamine 6-phosphate N-acetyltransferase</fullName>
        <ecNumber evidence="8">2.3.1.4</ecNumber>
    </recommendedName>
</protein>
<dbReference type="GeneID" id="41987217"/>
<evidence type="ECO:0000256" key="7">
    <source>
        <dbReference type="ARBA" id="ARBA00023315"/>
    </source>
</evidence>